<comment type="similarity">
    <text evidence="10">Belongs to the insect chemoreceptor superfamily. Heteromeric odorant receptor channel (TC 1.A.69) family.</text>
</comment>
<protein>
    <recommendedName>
        <fullName evidence="10">Odorant receptor</fullName>
    </recommendedName>
</protein>
<dbReference type="OrthoDB" id="6765072at2759"/>
<evidence type="ECO:0000256" key="7">
    <source>
        <dbReference type="ARBA" id="ARBA00023136"/>
    </source>
</evidence>
<dbReference type="Proteomes" id="UP001107558">
    <property type="component" value="Chromosome 1"/>
</dbReference>
<feature type="transmembrane region" description="Helical" evidence="10">
    <location>
        <begin position="195"/>
        <end position="223"/>
    </location>
</feature>
<gene>
    <name evidence="11" type="ORF">PVAND_013471</name>
</gene>
<proteinExistence type="inferred from homology"/>
<keyword evidence="8 10" id="KW-0675">Receptor</keyword>
<evidence type="ECO:0000313" key="12">
    <source>
        <dbReference type="Proteomes" id="UP001107558"/>
    </source>
</evidence>
<evidence type="ECO:0000256" key="2">
    <source>
        <dbReference type="ARBA" id="ARBA00022475"/>
    </source>
</evidence>
<keyword evidence="7 10" id="KW-0472">Membrane</keyword>
<dbReference type="InterPro" id="IPR004117">
    <property type="entry name" value="7tm6_olfct_rcpt"/>
</dbReference>
<feature type="transmembrane region" description="Helical" evidence="10">
    <location>
        <begin position="278"/>
        <end position="298"/>
    </location>
</feature>
<keyword evidence="2" id="KW-1003">Cell membrane</keyword>
<reference evidence="11" key="1">
    <citation type="submission" date="2021-03" db="EMBL/GenBank/DDBJ databases">
        <title>Chromosome level genome of the anhydrobiotic midge Polypedilum vanderplanki.</title>
        <authorList>
            <person name="Yoshida Y."/>
            <person name="Kikawada T."/>
            <person name="Gusev O."/>
        </authorList>
    </citation>
    <scope>NUCLEOTIDE SEQUENCE</scope>
    <source>
        <strain evidence="11">NIAS01</strain>
        <tissue evidence="11">Whole body or cell culture</tissue>
    </source>
</reference>
<evidence type="ECO:0000313" key="11">
    <source>
        <dbReference type="EMBL" id="KAG5684233.1"/>
    </source>
</evidence>
<keyword evidence="6 10" id="KW-1133">Transmembrane helix</keyword>
<evidence type="ECO:0000256" key="8">
    <source>
        <dbReference type="ARBA" id="ARBA00023170"/>
    </source>
</evidence>
<dbReference type="AlphaFoldDB" id="A0A9J6CPT3"/>
<feature type="transmembrane region" description="Helical" evidence="10">
    <location>
        <begin position="81"/>
        <end position="101"/>
    </location>
</feature>
<feature type="transmembrane region" description="Helical" evidence="10">
    <location>
        <begin position="304"/>
        <end position="329"/>
    </location>
</feature>
<keyword evidence="9 10" id="KW-0807">Transducer</keyword>
<comment type="caution">
    <text evidence="11">The sequence shown here is derived from an EMBL/GenBank/DDBJ whole genome shotgun (WGS) entry which is preliminary data.</text>
</comment>
<dbReference type="GO" id="GO:0004984">
    <property type="term" value="F:olfactory receptor activity"/>
    <property type="evidence" value="ECO:0007669"/>
    <property type="project" value="InterPro"/>
</dbReference>
<keyword evidence="12" id="KW-1185">Reference proteome</keyword>
<comment type="caution">
    <text evidence="10">Lacks conserved residue(s) required for the propagation of feature annotation.</text>
</comment>
<dbReference type="PANTHER" id="PTHR21137">
    <property type="entry name" value="ODORANT RECEPTOR"/>
    <property type="match status" value="1"/>
</dbReference>
<keyword evidence="4 10" id="KW-0812">Transmembrane</keyword>
<keyword evidence="3 10" id="KW-0716">Sensory transduction</keyword>
<dbReference type="PANTHER" id="PTHR21137:SF35">
    <property type="entry name" value="ODORANT RECEPTOR 19A-RELATED"/>
    <property type="match status" value="1"/>
</dbReference>
<dbReference type="GO" id="GO:0005549">
    <property type="term" value="F:odorant binding"/>
    <property type="evidence" value="ECO:0007669"/>
    <property type="project" value="InterPro"/>
</dbReference>
<dbReference type="GO" id="GO:0005886">
    <property type="term" value="C:plasma membrane"/>
    <property type="evidence" value="ECO:0007669"/>
    <property type="project" value="UniProtKB-SubCell"/>
</dbReference>
<evidence type="ECO:0000256" key="10">
    <source>
        <dbReference type="RuleBase" id="RU351113"/>
    </source>
</evidence>
<name>A0A9J6CPT3_POLVA</name>
<evidence type="ECO:0000256" key="6">
    <source>
        <dbReference type="ARBA" id="ARBA00022989"/>
    </source>
</evidence>
<dbReference type="Pfam" id="PF02949">
    <property type="entry name" value="7tm_6"/>
    <property type="match status" value="1"/>
</dbReference>
<accession>A0A9J6CPT3</accession>
<evidence type="ECO:0000256" key="5">
    <source>
        <dbReference type="ARBA" id="ARBA00022725"/>
    </source>
</evidence>
<comment type="subcellular location">
    <subcellularLocation>
        <location evidence="1 10">Cell membrane</location>
        <topology evidence="1 10">Multi-pass membrane protein</topology>
    </subcellularLocation>
</comment>
<feature type="transmembrane region" description="Helical" evidence="10">
    <location>
        <begin position="51"/>
        <end position="69"/>
    </location>
</feature>
<feature type="transmembrane region" description="Helical" evidence="10">
    <location>
        <begin position="140"/>
        <end position="161"/>
    </location>
</feature>
<organism evidence="11 12">
    <name type="scientific">Polypedilum vanderplanki</name>
    <name type="common">Sleeping chironomid midge</name>
    <dbReference type="NCBI Taxonomy" id="319348"/>
    <lineage>
        <taxon>Eukaryota</taxon>
        <taxon>Metazoa</taxon>
        <taxon>Ecdysozoa</taxon>
        <taxon>Arthropoda</taxon>
        <taxon>Hexapoda</taxon>
        <taxon>Insecta</taxon>
        <taxon>Pterygota</taxon>
        <taxon>Neoptera</taxon>
        <taxon>Endopterygota</taxon>
        <taxon>Diptera</taxon>
        <taxon>Nematocera</taxon>
        <taxon>Chironomoidea</taxon>
        <taxon>Chironomidae</taxon>
        <taxon>Chironominae</taxon>
        <taxon>Polypedilum</taxon>
        <taxon>Polypedilum</taxon>
    </lineage>
</organism>
<evidence type="ECO:0000256" key="9">
    <source>
        <dbReference type="ARBA" id="ARBA00023224"/>
    </source>
</evidence>
<sequence>MKIPTKSTYFPPDIVTPSQMFEHLMVIVTNILCKVGAPIFNENFTPINKKLILNLFILFLTTCLEIYNISRFIQKELVRAIISIIGFTGCFQGLGKMYTFVNRRNQVIFLKDLSVKFFKKPHTQNAFSIYEKRLMQATHFIFFLSILFVFCFILFGLYPIIFKIFLNIDTVFLELEIPFIDWKNSLIGYVANLFYGYYIVICFILASIGSTFLIICFLATAITHYDILKDLLKELNEITIQNNDENKNEKIKKLLKSITDIHVDLLNFMNIFANLFKFYYFMEIDGLFIQMIISLYAISTFNFLPGYMIIIAATFQIFMPCFFATFIIIKAEEFNESINNVSWYMMTTKDQKTLMMILKASQKEKTLSTGIVELNISTFVEMYKAIYSYWMILQNLN</sequence>
<evidence type="ECO:0000256" key="3">
    <source>
        <dbReference type="ARBA" id="ARBA00022606"/>
    </source>
</evidence>
<evidence type="ECO:0000256" key="4">
    <source>
        <dbReference type="ARBA" id="ARBA00022692"/>
    </source>
</evidence>
<dbReference type="EMBL" id="JADBJN010000001">
    <property type="protein sequence ID" value="KAG5684233.1"/>
    <property type="molecule type" value="Genomic_DNA"/>
</dbReference>
<evidence type="ECO:0000256" key="1">
    <source>
        <dbReference type="ARBA" id="ARBA00004651"/>
    </source>
</evidence>
<dbReference type="GO" id="GO:0007165">
    <property type="term" value="P:signal transduction"/>
    <property type="evidence" value="ECO:0007669"/>
    <property type="project" value="UniProtKB-KW"/>
</dbReference>
<keyword evidence="5 10" id="KW-0552">Olfaction</keyword>